<dbReference type="OrthoDB" id="277009at2"/>
<dbReference type="Pfam" id="PF01797">
    <property type="entry name" value="Y1_Tnp"/>
    <property type="match status" value="1"/>
</dbReference>
<dbReference type="Gene3D" id="3.30.70.1290">
    <property type="entry name" value="Transposase IS200-like"/>
    <property type="match status" value="1"/>
</dbReference>
<protein>
    <submittedName>
        <fullName evidence="2">Transposase IS200 like protein</fullName>
    </submittedName>
</protein>
<keyword evidence="3" id="KW-1185">Reference proteome</keyword>
<dbReference type="GO" id="GO:0003677">
    <property type="term" value="F:DNA binding"/>
    <property type="evidence" value="ECO:0007669"/>
    <property type="project" value="InterPro"/>
</dbReference>
<accession>A0A5C5Z038</accession>
<evidence type="ECO:0000313" key="3">
    <source>
        <dbReference type="Proteomes" id="UP000315010"/>
    </source>
</evidence>
<dbReference type="EMBL" id="SJPJ01000001">
    <property type="protein sequence ID" value="TWT80043.1"/>
    <property type="molecule type" value="Genomic_DNA"/>
</dbReference>
<dbReference type="SUPFAM" id="SSF143422">
    <property type="entry name" value="Transposase IS200-like"/>
    <property type="match status" value="1"/>
</dbReference>
<evidence type="ECO:0000259" key="1">
    <source>
        <dbReference type="SMART" id="SM01321"/>
    </source>
</evidence>
<dbReference type="GO" id="GO:0004803">
    <property type="term" value="F:transposase activity"/>
    <property type="evidence" value="ECO:0007669"/>
    <property type="project" value="InterPro"/>
</dbReference>
<name>A0A5C5Z038_9BACT</name>
<dbReference type="SMART" id="SM01321">
    <property type="entry name" value="Y1_Tnp"/>
    <property type="match status" value="1"/>
</dbReference>
<dbReference type="GO" id="GO:0006313">
    <property type="term" value="P:DNA transposition"/>
    <property type="evidence" value="ECO:0007669"/>
    <property type="project" value="InterPro"/>
</dbReference>
<reference evidence="2 3" key="1">
    <citation type="submission" date="2019-02" db="EMBL/GenBank/DDBJ databases">
        <title>Deep-cultivation of Planctomycetes and their phenomic and genomic characterization uncovers novel biology.</title>
        <authorList>
            <person name="Wiegand S."/>
            <person name="Jogler M."/>
            <person name="Boedeker C."/>
            <person name="Pinto D."/>
            <person name="Vollmers J."/>
            <person name="Rivas-Marin E."/>
            <person name="Kohn T."/>
            <person name="Peeters S.H."/>
            <person name="Heuer A."/>
            <person name="Rast P."/>
            <person name="Oberbeckmann S."/>
            <person name="Bunk B."/>
            <person name="Jeske O."/>
            <person name="Meyerdierks A."/>
            <person name="Storesund J.E."/>
            <person name="Kallscheuer N."/>
            <person name="Luecker S."/>
            <person name="Lage O.M."/>
            <person name="Pohl T."/>
            <person name="Merkel B.J."/>
            <person name="Hornburger P."/>
            <person name="Mueller R.-W."/>
            <person name="Bruemmer F."/>
            <person name="Labrenz M."/>
            <person name="Spormann A.M."/>
            <person name="Op Den Camp H."/>
            <person name="Overmann J."/>
            <person name="Amann R."/>
            <person name="Jetten M.S.M."/>
            <person name="Mascher T."/>
            <person name="Medema M.H."/>
            <person name="Devos D.P."/>
            <person name="Kaster A.-K."/>
            <person name="Ovreas L."/>
            <person name="Rohde M."/>
            <person name="Galperin M.Y."/>
            <person name="Jogler C."/>
        </authorList>
    </citation>
    <scope>NUCLEOTIDE SEQUENCE [LARGE SCALE GENOMIC DNA]</scope>
    <source>
        <strain evidence="2 3">CA13</strain>
    </source>
</reference>
<dbReference type="PANTHER" id="PTHR34322">
    <property type="entry name" value="TRANSPOSASE, Y1_TNP DOMAIN-CONTAINING"/>
    <property type="match status" value="1"/>
</dbReference>
<comment type="caution">
    <text evidence="2">The sequence shown here is derived from an EMBL/GenBank/DDBJ whole genome shotgun (WGS) entry which is preliminary data.</text>
</comment>
<evidence type="ECO:0000313" key="2">
    <source>
        <dbReference type="EMBL" id="TWT80043.1"/>
    </source>
</evidence>
<feature type="domain" description="Transposase IS200-like" evidence="1">
    <location>
        <begin position="9"/>
        <end position="126"/>
    </location>
</feature>
<dbReference type="AlphaFoldDB" id="A0A5C5Z038"/>
<sequence>MPRSPRADGAGGLYHALNRANLGAKIFRKEGDFVAFEKVLHEALQLYKVELYAYQIMTTHWHLMLRPLVDGEMGRFCKWVCGTHTMRYNAHYHMTGKGHLYQGRFKSFPIQDDEHFFVGCRYVERNALRAEMVSRAEDWRWGSLWRWLQSPEPEPKLLSPWPIARLPNWIDRVNAPLTDSELKAIRNCAQRGAPLGDEGWIESIARRLHLESTMRPRGRPRVRPLPTDDQNKEV</sequence>
<dbReference type="InterPro" id="IPR036515">
    <property type="entry name" value="Transposase_17_sf"/>
</dbReference>
<organism evidence="2 3">
    <name type="scientific">Novipirellula herctigrandis</name>
    <dbReference type="NCBI Taxonomy" id="2527986"/>
    <lineage>
        <taxon>Bacteria</taxon>
        <taxon>Pseudomonadati</taxon>
        <taxon>Planctomycetota</taxon>
        <taxon>Planctomycetia</taxon>
        <taxon>Pirellulales</taxon>
        <taxon>Pirellulaceae</taxon>
        <taxon>Novipirellula</taxon>
    </lineage>
</organism>
<dbReference type="Proteomes" id="UP000315010">
    <property type="component" value="Unassembled WGS sequence"/>
</dbReference>
<dbReference type="RefSeq" id="WP_146395144.1">
    <property type="nucleotide sequence ID" value="NZ_SJPJ01000001.1"/>
</dbReference>
<proteinExistence type="predicted"/>
<dbReference type="PANTHER" id="PTHR34322:SF2">
    <property type="entry name" value="TRANSPOSASE IS200-LIKE DOMAIN-CONTAINING PROTEIN"/>
    <property type="match status" value="1"/>
</dbReference>
<gene>
    <name evidence="2" type="ORF">CA13_14560</name>
</gene>
<dbReference type="InterPro" id="IPR002686">
    <property type="entry name" value="Transposase_17"/>
</dbReference>